<gene>
    <name evidence="1" type="ORF">M976_00407</name>
</gene>
<evidence type="ECO:0000313" key="1">
    <source>
        <dbReference type="EMBL" id="OAT33129.1"/>
    </source>
</evidence>
<name>A0ABX2WDK6_9ENTR</name>
<dbReference type="RefSeq" id="WP_064540596.1">
    <property type="nucleotide sequence ID" value="NZ_LXEQ01000003.1"/>
</dbReference>
<organism evidence="1 2">
    <name type="scientific">Buttiauxella ferragutiae ATCC 51602</name>
    <dbReference type="NCBI Taxonomy" id="1354252"/>
    <lineage>
        <taxon>Bacteria</taxon>
        <taxon>Pseudomonadati</taxon>
        <taxon>Pseudomonadota</taxon>
        <taxon>Gammaproteobacteria</taxon>
        <taxon>Enterobacterales</taxon>
        <taxon>Enterobacteriaceae</taxon>
        <taxon>Buttiauxella</taxon>
    </lineage>
</organism>
<proteinExistence type="predicted"/>
<dbReference type="Gene3D" id="3.20.20.80">
    <property type="entry name" value="Glycosidases"/>
    <property type="match status" value="1"/>
</dbReference>
<dbReference type="EMBL" id="LXEQ01000003">
    <property type="protein sequence ID" value="OAT33129.1"/>
    <property type="molecule type" value="Genomic_DNA"/>
</dbReference>
<dbReference type="SUPFAM" id="SSF51445">
    <property type="entry name" value="(Trans)glycosidases"/>
    <property type="match status" value="1"/>
</dbReference>
<protein>
    <recommendedName>
        <fullName evidence="3">Glycoside hydrolase family 5 domain-containing protein</fullName>
    </recommendedName>
</protein>
<keyword evidence="2" id="KW-1185">Reference proteome</keyword>
<accession>A0ABX2WDK6</accession>
<sequence length="361" mass="41567">MHFQWTPSQAQAWQEQHGWTCGFNYLPRTSVNWTEMWQADTFDPQTIDQELGWARHHGYNALRTNLPFIVWEHDRDGLLNRIDTFLELAAKHQIQVMLTLMDDCAFSGDEPFLGPQKPPRPGVHNSQAAASPGRGIVMDPSRWPAVEAYIRDVIERFKHDERVAIWDLYNEPGNRGINVSATESGEADIRIEEFALQLMINAFRWAREVGPSQPLTVAAWHLDIESNTLFRHPIDSAALQLSDIISYHAYVPANYQLTALHHLSQLNRPVLCTEWLARHMDCTFSEQLPLFAAYDAGCYQWGLVQGKTQTWIPWTGVNKTHPDPQSLWFHDVLNDQGNPWNEEEMRLVSHLTACRHKRARG</sequence>
<dbReference type="Proteomes" id="UP000078407">
    <property type="component" value="Unassembled WGS sequence"/>
</dbReference>
<evidence type="ECO:0008006" key="3">
    <source>
        <dbReference type="Google" id="ProtNLM"/>
    </source>
</evidence>
<comment type="caution">
    <text evidence="1">The sequence shown here is derived from an EMBL/GenBank/DDBJ whole genome shotgun (WGS) entry which is preliminary data.</text>
</comment>
<dbReference type="InterPro" id="IPR017853">
    <property type="entry name" value="GH"/>
</dbReference>
<evidence type="ECO:0000313" key="2">
    <source>
        <dbReference type="Proteomes" id="UP000078407"/>
    </source>
</evidence>
<reference evidence="1 2" key="1">
    <citation type="submission" date="2016-04" db="EMBL/GenBank/DDBJ databases">
        <title>ATOL: Assembling a taxonomically balanced genome-scale reconstruction of the evolutionary history of the Enterobacteriaceae.</title>
        <authorList>
            <person name="Plunkett G.III."/>
            <person name="Neeno-Eckwall E.C."/>
            <person name="Glasner J.D."/>
            <person name="Perna N.T."/>
        </authorList>
    </citation>
    <scope>NUCLEOTIDE SEQUENCE [LARGE SCALE GENOMIC DNA]</scope>
    <source>
        <strain evidence="1 2">ATCC 51602</strain>
    </source>
</reference>